<evidence type="ECO:0008006" key="3">
    <source>
        <dbReference type="Google" id="ProtNLM"/>
    </source>
</evidence>
<evidence type="ECO:0000313" key="1">
    <source>
        <dbReference type="EMBL" id="GAA1216959.1"/>
    </source>
</evidence>
<reference evidence="2" key="1">
    <citation type="journal article" date="2019" name="Int. J. Syst. Evol. Microbiol.">
        <title>The Global Catalogue of Microorganisms (GCM) 10K type strain sequencing project: providing services to taxonomists for standard genome sequencing and annotation.</title>
        <authorList>
            <consortium name="The Broad Institute Genomics Platform"/>
            <consortium name="The Broad Institute Genome Sequencing Center for Infectious Disease"/>
            <person name="Wu L."/>
            <person name="Ma J."/>
        </authorList>
    </citation>
    <scope>NUCLEOTIDE SEQUENCE [LARGE SCALE GENOMIC DNA]</scope>
    <source>
        <strain evidence="2">JCM 12762</strain>
    </source>
</reference>
<keyword evidence="2" id="KW-1185">Reference proteome</keyword>
<accession>A0ABP4GAS0</accession>
<dbReference type="EMBL" id="BAAAKW010000028">
    <property type="protein sequence ID" value="GAA1216959.1"/>
    <property type="molecule type" value="Genomic_DNA"/>
</dbReference>
<proteinExistence type="predicted"/>
<organism evidence="1 2">
    <name type="scientific">Rhodoglobus aureus</name>
    <dbReference type="NCBI Taxonomy" id="191497"/>
    <lineage>
        <taxon>Bacteria</taxon>
        <taxon>Bacillati</taxon>
        <taxon>Actinomycetota</taxon>
        <taxon>Actinomycetes</taxon>
        <taxon>Micrococcales</taxon>
        <taxon>Microbacteriaceae</taxon>
        <taxon>Rhodoglobus</taxon>
    </lineage>
</organism>
<sequence>MDVDLRIARLDAWKAQLHLSVLVLLANCLDEEAAGPLIVLSPKPNTATETEPLAEVSLTTTTVEEEGEVVRELIVEIVPLKHTKLTERAIATTLAAIEPDTHSWTTAPLNASAMSHSVLTTEEMYQRAFNARESGSSDPHELPGVLRVGTIAHYTAATSVTQATIEGAAVEAMCGHWFVPMHDHDQLDICGGCSDARNRLPEE</sequence>
<protein>
    <recommendedName>
        <fullName evidence="3">DUF3039 domain-containing protein</fullName>
    </recommendedName>
</protein>
<gene>
    <name evidence="1" type="ORF">GCM10009655_15430</name>
</gene>
<dbReference type="Pfam" id="PF11238">
    <property type="entry name" value="DUF3039"/>
    <property type="match status" value="1"/>
</dbReference>
<comment type="caution">
    <text evidence="1">The sequence shown here is derived from an EMBL/GenBank/DDBJ whole genome shotgun (WGS) entry which is preliminary data.</text>
</comment>
<name>A0ABP4GAS0_9MICO</name>
<evidence type="ECO:0000313" key="2">
    <source>
        <dbReference type="Proteomes" id="UP001500943"/>
    </source>
</evidence>
<dbReference type="InterPro" id="IPR021400">
    <property type="entry name" value="DUF3039"/>
</dbReference>
<dbReference type="Proteomes" id="UP001500943">
    <property type="component" value="Unassembled WGS sequence"/>
</dbReference>